<dbReference type="OrthoDB" id="1166329at2759"/>
<evidence type="ECO:0000256" key="5">
    <source>
        <dbReference type="ARBA" id="ARBA00023274"/>
    </source>
</evidence>
<feature type="transmembrane region" description="Helical" evidence="10">
    <location>
        <begin position="204"/>
        <end position="225"/>
    </location>
</feature>
<accession>A0A1E4S6B6</accession>
<dbReference type="RefSeq" id="XP_020072088.1">
    <property type="nucleotide sequence ID" value="XM_020216291.1"/>
</dbReference>
<feature type="transmembrane region" description="Helical" evidence="10">
    <location>
        <begin position="118"/>
        <end position="139"/>
    </location>
</feature>
<feature type="region of interest" description="Disordered" evidence="9">
    <location>
        <begin position="475"/>
        <end position="501"/>
    </location>
</feature>
<evidence type="ECO:0000256" key="1">
    <source>
        <dbReference type="ARBA" id="ARBA00004141"/>
    </source>
</evidence>
<dbReference type="PROSITE" id="PS01105">
    <property type="entry name" value="RIBOSOMAL_L35AE"/>
    <property type="match status" value="1"/>
</dbReference>
<feature type="transmembrane region" description="Helical" evidence="10">
    <location>
        <begin position="326"/>
        <end position="346"/>
    </location>
</feature>
<dbReference type="HAMAP" id="MF_00573">
    <property type="entry name" value="Ribosomal_eL33"/>
    <property type="match status" value="1"/>
</dbReference>
<reference evidence="11 12" key="1">
    <citation type="journal article" date="2016" name="Proc. Natl. Acad. Sci. U.S.A.">
        <title>Comparative genomics of biotechnologically important yeasts.</title>
        <authorList>
            <person name="Riley R."/>
            <person name="Haridas S."/>
            <person name="Wolfe K.H."/>
            <person name="Lopes M.R."/>
            <person name="Hittinger C.T."/>
            <person name="Goeker M."/>
            <person name="Salamov A.A."/>
            <person name="Wisecaver J.H."/>
            <person name="Long T.M."/>
            <person name="Calvey C.H."/>
            <person name="Aerts A.L."/>
            <person name="Barry K.W."/>
            <person name="Choi C."/>
            <person name="Clum A."/>
            <person name="Coughlan A.Y."/>
            <person name="Deshpande S."/>
            <person name="Douglass A.P."/>
            <person name="Hanson S.J."/>
            <person name="Klenk H.-P."/>
            <person name="LaButti K.M."/>
            <person name="Lapidus A."/>
            <person name="Lindquist E.A."/>
            <person name="Lipzen A.M."/>
            <person name="Meier-Kolthoff J.P."/>
            <person name="Ohm R.A."/>
            <person name="Otillar R.P."/>
            <person name="Pangilinan J.L."/>
            <person name="Peng Y."/>
            <person name="Rokas A."/>
            <person name="Rosa C.A."/>
            <person name="Scheuner C."/>
            <person name="Sibirny A.A."/>
            <person name="Slot J.C."/>
            <person name="Stielow J.B."/>
            <person name="Sun H."/>
            <person name="Kurtzman C.P."/>
            <person name="Blackwell M."/>
            <person name="Grigoriev I.V."/>
            <person name="Jeffries T.W."/>
        </authorList>
    </citation>
    <scope>NUCLEOTIDE SEQUENCE [LARGE SCALE GENOMIC DNA]</scope>
    <source>
        <strain evidence="12">ATCC 18201 / CBS 1600 / BCRC 20928 / JCM 3617 / NBRC 0987 / NRRL Y-1542</strain>
    </source>
</reference>
<dbReference type="Pfam" id="PF07690">
    <property type="entry name" value="MFS_1"/>
    <property type="match status" value="1"/>
</dbReference>
<keyword evidence="12" id="KW-1185">Reference proteome</keyword>
<feature type="transmembrane region" description="Helical" evidence="10">
    <location>
        <begin position="383"/>
        <end position="409"/>
    </location>
</feature>
<dbReference type="InterPro" id="IPR038661">
    <property type="entry name" value="Ribosomal_eL33_sf"/>
</dbReference>
<feature type="transmembrane region" description="Helical" evidence="10">
    <location>
        <begin position="421"/>
        <end position="439"/>
    </location>
</feature>
<organism evidence="11 12">
    <name type="scientific">Cyberlindnera jadinii (strain ATCC 18201 / CBS 1600 / BCRC 20928 / JCM 3617 / NBRC 0987 / NRRL Y-1542)</name>
    <name type="common">Torula yeast</name>
    <name type="synonym">Candida utilis</name>
    <dbReference type="NCBI Taxonomy" id="983966"/>
    <lineage>
        <taxon>Eukaryota</taxon>
        <taxon>Fungi</taxon>
        <taxon>Dikarya</taxon>
        <taxon>Ascomycota</taxon>
        <taxon>Saccharomycotina</taxon>
        <taxon>Saccharomycetes</taxon>
        <taxon>Phaffomycetales</taxon>
        <taxon>Phaffomycetaceae</taxon>
        <taxon>Cyberlindnera</taxon>
    </lineage>
</organism>
<feature type="transmembrane region" description="Helical" evidence="10">
    <location>
        <begin position="231"/>
        <end position="255"/>
    </location>
</feature>
<keyword evidence="10" id="KW-1133">Transmembrane helix</keyword>
<feature type="transmembrane region" description="Helical" evidence="10">
    <location>
        <begin position="293"/>
        <end position="314"/>
    </location>
</feature>
<evidence type="ECO:0000256" key="3">
    <source>
        <dbReference type="ARBA" id="ARBA00009269"/>
    </source>
</evidence>
<dbReference type="EMBL" id="KV453927">
    <property type="protein sequence ID" value="ODV75049.1"/>
    <property type="molecule type" value="Genomic_DNA"/>
</dbReference>
<sequence>MLTEVKKAVWRESTKAFKSTAATGFSLELEAITTAHEQAGTTSSNGIREHALGSDRDDETIVIDESHLDFPEGGSLAYLTVFGSFMGLIPAFGMVNSVGAIEAYVSNHQLRDVSTSTVSWIFSIYTFIAFSSCIFSGTFFDRSGAFKPMLIGSITFCGGMLATANCTRVYQFILAFGVLVGFGTGMLMSPLVGAVSHFFYKKRATATSIATTGGSLGGIIMPLMLRKMYGTVGFIWALRALTLFCACCLVLALIFTKERLHREDNSKIDSWKGFFKVYFVDAFDYKSLSELKFMSCAIGVAFAEGSLVVVLIYLPSYAIMQGNSEQTSFLLIIVSNTCAILGRYIPGIAADRLGRFNVVILTVSMCALISLVLWLPFGKSLKVLYAFSGLYGFFSGSILSLSPVCCGQISRTEEFGKRYSTMYLISSFTMLTLIPIAGVDKEDFRAKSAQRLQLINQVGFSGSLEESKRDVNYRNDPTAEGLGQNELKGGRETSATFPEQEDTAECNSKKSLYVKGKHVSYQRSKSVTNPNISLVKIEGVSTPEEAKFYLGKRVAYVYRASKEIRGSKIRVIWGKITRTHGSSGTVRANFKSNLPAKTFGASVRIFLYPSNI</sequence>
<dbReference type="PANTHER" id="PTHR11360">
    <property type="entry name" value="MONOCARBOXYLATE TRANSPORTER"/>
    <property type="match status" value="1"/>
</dbReference>
<keyword evidence="10" id="KW-0472">Membrane</keyword>
<proteinExistence type="inferred from homology"/>
<name>A0A1E4S6B6_CYBJN</name>
<dbReference type="Pfam" id="PF01247">
    <property type="entry name" value="Ribosomal_L35Ae"/>
    <property type="match status" value="1"/>
</dbReference>
<feature type="transmembrane region" description="Helical" evidence="10">
    <location>
        <begin position="170"/>
        <end position="192"/>
    </location>
</feature>
<dbReference type="AlphaFoldDB" id="A0A1E4S6B6"/>
<evidence type="ECO:0000313" key="11">
    <source>
        <dbReference type="EMBL" id="ODV75049.1"/>
    </source>
</evidence>
<dbReference type="InterPro" id="IPR018266">
    <property type="entry name" value="Ribosomal_eL33_CS"/>
</dbReference>
<dbReference type="SUPFAM" id="SSF50447">
    <property type="entry name" value="Translation proteins"/>
    <property type="match status" value="1"/>
</dbReference>
<dbReference type="GO" id="GO:0016020">
    <property type="term" value="C:membrane"/>
    <property type="evidence" value="ECO:0007669"/>
    <property type="project" value="UniProtKB-SubCell"/>
</dbReference>
<keyword evidence="5" id="KW-0687">Ribonucleoprotein</keyword>
<keyword evidence="4" id="KW-0689">Ribosomal protein</keyword>
<dbReference type="GO" id="GO:0005840">
    <property type="term" value="C:ribosome"/>
    <property type="evidence" value="ECO:0007669"/>
    <property type="project" value="UniProtKB-KW"/>
</dbReference>
<dbReference type="Gene3D" id="1.20.1250.20">
    <property type="entry name" value="MFS general substrate transporter like domains"/>
    <property type="match status" value="1"/>
</dbReference>
<dbReference type="InterPro" id="IPR001780">
    <property type="entry name" value="Ribosomal_eL33"/>
</dbReference>
<feature type="transmembrane region" description="Helical" evidence="10">
    <location>
        <begin position="358"/>
        <end position="377"/>
    </location>
</feature>
<evidence type="ECO:0000256" key="6">
    <source>
        <dbReference type="ARBA" id="ARBA00075866"/>
    </source>
</evidence>
<comment type="similarity">
    <text evidence="2">Belongs to the major facilitator superfamily. Monocarboxylate porter (TC 2.A.1.13) family.</text>
</comment>
<gene>
    <name evidence="11" type="ORF">CYBJADRAFT_172054</name>
</gene>
<dbReference type="PANTHER" id="PTHR11360:SF177">
    <property type="entry name" value="RIBOFLAVIN TRANSPORTER MCH5"/>
    <property type="match status" value="1"/>
</dbReference>
<dbReference type="InterPro" id="IPR036259">
    <property type="entry name" value="MFS_trans_sf"/>
</dbReference>
<feature type="transmembrane region" description="Helical" evidence="10">
    <location>
        <begin position="146"/>
        <end position="164"/>
    </location>
</feature>
<dbReference type="CDD" id="cd17352">
    <property type="entry name" value="MFS_MCT_SLC16"/>
    <property type="match status" value="1"/>
</dbReference>
<dbReference type="Gene3D" id="2.40.10.190">
    <property type="entry name" value="translation elongation factor selb, chain A, domain 4"/>
    <property type="match status" value="1"/>
</dbReference>
<evidence type="ECO:0000256" key="4">
    <source>
        <dbReference type="ARBA" id="ARBA00022980"/>
    </source>
</evidence>
<protein>
    <recommendedName>
        <fullName evidence="7">L37</fullName>
    </recommendedName>
    <alternativeName>
        <fullName evidence="6">RP47</fullName>
    </alternativeName>
    <alternativeName>
        <fullName evidence="8">YL37</fullName>
    </alternativeName>
</protein>
<dbReference type="InterPro" id="IPR009000">
    <property type="entry name" value="Transl_B-barrel_sf"/>
</dbReference>
<dbReference type="GO" id="GO:0032218">
    <property type="term" value="P:riboflavin transport"/>
    <property type="evidence" value="ECO:0007669"/>
    <property type="project" value="TreeGrafter"/>
</dbReference>
<evidence type="ECO:0000313" key="12">
    <source>
        <dbReference type="Proteomes" id="UP000094389"/>
    </source>
</evidence>
<keyword evidence="10" id="KW-0812">Transmembrane</keyword>
<comment type="similarity">
    <text evidence="3">Belongs to the eukaryotic ribosomal protein eL33 family.</text>
</comment>
<dbReference type="InterPro" id="IPR011701">
    <property type="entry name" value="MFS"/>
</dbReference>
<evidence type="ECO:0000256" key="9">
    <source>
        <dbReference type="SAM" id="MobiDB-lite"/>
    </source>
</evidence>
<evidence type="ECO:0000256" key="7">
    <source>
        <dbReference type="ARBA" id="ARBA00080139"/>
    </source>
</evidence>
<dbReference type="GO" id="GO:0006412">
    <property type="term" value="P:translation"/>
    <property type="evidence" value="ECO:0007669"/>
    <property type="project" value="InterPro"/>
</dbReference>
<dbReference type="InterPro" id="IPR050327">
    <property type="entry name" value="Proton-linked_MCT"/>
</dbReference>
<evidence type="ECO:0000256" key="2">
    <source>
        <dbReference type="ARBA" id="ARBA00006727"/>
    </source>
</evidence>
<dbReference type="SUPFAM" id="SSF103473">
    <property type="entry name" value="MFS general substrate transporter"/>
    <property type="match status" value="1"/>
</dbReference>
<dbReference type="Proteomes" id="UP000094389">
    <property type="component" value="Unassembled WGS sequence"/>
</dbReference>
<dbReference type="GeneID" id="30990687"/>
<dbReference type="GO" id="GO:0003735">
    <property type="term" value="F:structural constituent of ribosome"/>
    <property type="evidence" value="ECO:0007669"/>
    <property type="project" value="InterPro"/>
</dbReference>
<dbReference type="GO" id="GO:0022857">
    <property type="term" value="F:transmembrane transporter activity"/>
    <property type="evidence" value="ECO:0007669"/>
    <property type="project" value="InterPro"/>
</dbReference>
<dbReference type="GO" id="GO:1990904">
    <property type="term" value="C:ribonucleoprotein complex"/>
    <property type="evidence" value="ECO:0007669"/>
    <property type="project" value="UniProtKB-KW"/>
</dbReference>
<evidence type="ECO:0000256" key="10">
    <source>
        <dbReference type="SAM" id="Phobius"/>
    </source>
</evidence>
<evidence type="ECO:0000256" key="8">
    <source>
        <dbReference type="ARBA" id="ARBA00082606"/>
    </source>
</evidence>
<comment type="subcellular location">
    <subcellularLocation>
        <location evidence="1">Membrane</location>
        <topology evidence="1">Multi-pass membrane protein</topology>
    </subcellularLocation>
</comment>
<feature type="transmembrane region" description="Helical" evidence="10">
    <location>
        <begin position="76"/>
        <end position="98"/>
    </location>
</feature>
<dbReference type="FunFam" id="2.40.10.190:FF:000001">
    <property type="entry name" value="60S ribosomal protein L35a"/>
    <property type="match status" value="1"/>
</dbReference>